<protein>
    <recommendedName>
        <fullName evidence="3">T9SS type A sorting domain-containing protein</fullName>
    </recommendedName>
</protein>
<dbReference type="InterPro" id="IPR013783">
    <property type="entry name" value="Ig-like_fold"/>
</dbReference>
<reference evidence="1" key="1">
    <citation type="submission" date="2021-03" db="EMBL/GenBank/DDBJ databases">
        <authorList>
            <person name="Kim M.K."/>
        </authorList>
    </citation>
    <scope>NUCLEOTIDE SEQUENCE</scope>
    <source>
        <strain evidence="1">BT186</strain>
    </source>
</reference>
<name>A0A939F1F8_9BACT</name>
<proteinExistence type="predicted"/>
<comment type="caution">
    <text evidence="1">The sequence shown here is derived from an EMBL/GenBank/DDBJ whole genome shotgun (WGS) entry which is preliminary data.</text>
</comment>
<evidence type="ECO:0000313" key="2">
    <source>
        <dbReference type="Proteomes" id="UP000664144"/>
    </source>
</evidence>
<evidence type="ECO:0008006" key="3">
    <source>
        <dbReference type="Google" id="ProtNLM"/>
    </source>
</evidence>
<keyword evidence="2" id="KW-1185">Reference proteome</keyword>
<dbReference type="Proteomes" id="UP000664144">
    <property type="component" value="Unassembled WGS sequence"/>
</dbReference>
<dbReference type="EMBL" id="JAFLQZ010000030">
    <property type="protein sequence ID" value="MBO0361041.1"/>
    <property type="molecule type" value="Genomic_DNA"/>
</dbReference>
<dbReference type="AlphaFoldDB" id="A0A939F1F8"/>
<organism evidence="1 2">
    <name type="scientific">Hymenobacter telluris</name>
    <dbReference type="NCBI Taxonomy" id="2816474"/>
    <lineage>
        <taxon>Bacteria</taxon>
        <taxon>Pseudomonadati</taxon>
        <taxon>Bacteroidota</taxon>
        <taxon>Cytophagia</taxon>
        <taxon>Cytophagales</taxon>
        <taxon>Hymenobacteraceae</taxon>
        <taxon>Hymenobacter</taxon>
    </lineage>
</organism>
<accession>A0A939F1F8</accession>
<evidence type="ECO:0000313" key="1">
    <source>
        <dbReference type="EMBL" id="MBO0361041.1"/>
    </source>
</evidence>
<dbReference type="Gene3D" id="2.60.40.10">
    <property type="entry name" value="Immunoglobulins"/>
    <property type="match status" value="1"/>
</dbReference>
<sequence length="397" mass="43046">MLCTLLVQAQPPVRTITRYTSIASGNWDDAATWRATDQNGRVIANSTPAPNGNNIITINHAVNLTINYDVGGNDGFLTIGANGSLTDNGQRILKIGDQRGSQQDRLLVEYRATGYSIDLFKMEYYKAEGRINGRVRTRSCSTFGNNSDLIITGTLEILGNLMITQGNSSINFYGGTTGRLYVYGIIDGPRGILNRFSFASEIVVGNPFDCSANAPLPVELSSFTAAFGSNQVNLRWTTASEKNSADFTVERSFDGETFSAVAKVAAAGTSSSRREYVATDRGMRKGLNYYRLKQTDLDGTFSYSQIIPVQVGSVEQQLEAYGDNGSLTIVLQTAGALQTLRVLDNMGRVVYTENPASLTTGLVTRRIQVAGASSRQMYIVQAITSEGVMNGKFMIAQ</sequence>
<gene>
    <name evidence="1" type="ORF">J0X19_23985</name>
</gene>